<feature type="domain" description="SRCR" evidence="13">
    <location>
        <begin position="498"/>
        <end position="598"/>
    </location>
</feature>
<evidence type="ECO:0000256" key="4">
    <source>
        <dbReference type="ARBA" id="ARBA00022737"/>
    </source>
</evidence>
<keyword evidence="6 11" id="KW-0472">Membrane</keyword>
<evidence type="ECO:0000256" key="8">
    <source>
        <dbReference type="ARBA" id="ARBA00023180"/>
    </source>
</evidence>
<feature type="domain" description="SRCR" evidence="13">
    <location>
        <begin position="121"/>
        <end position="221"/>
    </location>
</feature>
<feature type="domain" description="SRCR" evidence="13">
    <location>
        <begin position="690"/>
        <end position="796"/>
    </location>
</feature>
<keyword evidence="2 11" id="KW-0812">Transmembrane</keyword>
<feature type="disulfide bond" evidence="9">
    <location>
        <begin position="950"/>
        <end position="960"/>
    </location>
</feature>
<reference evidence="14" key="3">
    <citation type="submission" date="2025-09" db="UniProtKB">
        <authorList>
            <consortium name="Ensembl"/>
        </authorList>
    </citation>
    <scope>IDENTIFICATION</scope>
</reference>
<dbReference type="Proteomes" id="UP000472265">
    <property type="component" value="Chromosome 7"/>
</dbReference>
<evidence type="ECO:0000256" key="2">
    <source>
        <dbReference type="ARBA" id="ARBA00022692"/>
    </source>
</evidence>
<comment type="subcellular location">
    <subcellularLocation>
        <location evidence="1">Membrane</location>
        <topology evidence="1">Single-pass membrane protein</topology>
    </subcellularLocation>
</comment>
<dbReference type="GeneID" id="115584338"/>
<protein>
    <submittedName>
        <fullName evidence="14">Scavenger receptor cysteine-rich type 1 protein M160-like</fullName>
    </submittedName>
</protein>
<feature type="disulfide bond" evidence="9">
    <location>
        <begin position="315"/>
        <end position="379"/>
    </location>
</feature>
<keyword evidence="3 12" id="KW-0732">Signal</keyword>
<evidence type="ECO:0000256" key="12">
    <source>
        <dbReference type="SAM" id="SignalP"/>
    </source>
</evidence>
<dbReference type="InParanoid" id="A0A671UEN5"/>
<evidence type="ECO:0000256" key="7">
    <source>
        <dbReference type="ARBA" id="ARBA00023157"/>
    </source>
</evidence>
<keyword evidence="15" id="KW-1185">Reference proteome</keyword>
<evidence type="ECO:0000313" key="15">
    <source>
        <dbReference type="Proteomes" id="UP000472265"/>
    </source>
</evidence>
<dbReference type="FunFam" id="3.10.250.10:FF:000016">
    <property type="entry name" value="Scavenger receptor cysteine-rich protein type 12"/>
    <property type="match status" value="2"/>
</dbReference>
<evidence type="ECO:0000256" key="10">
    <source>
        <dbReference type="SAM" id="MobiDB-lite"/>
    </source>
</evidence>
<feature type="disulfide bond" evidence="9">
    <location>
        <begin position="461"/>
        <end position="471"/>
    </location>
</feature>
<evidence type="ECO:0000313" key="14">
    <source>
        <dbReference type="Ensembl" id="ENSSAUP00010012410.1"/>
    </source>
</evidence>
<keyword evidence="4" id="KW-0677">Repeat</keyword>
<feature type="domain" description="SRCR" evidence="13">
    <location>
        <begin position="24"/>
        <end position="123"/>
    </location>
</feature>
<organism evidence="14 15">
    <name type="scientific">Sparus aurata</name>
    <name type="common">Gilthead sea bream</name>
    <dbReference type="NCBI Taxonomy" id="8175"/>
    <lineage>
        <taxon>Eukaryota</taxon>
        <taxon>Metazoa</taxon>
        <taxon>Chordata</taxon>
        <taxon>Craniata</taxon>
        <taxon>Vertebrata</taxon>
        <taxon>Euteleostomi</taxon>
        <taxon>Actinopterygii</taxon>
        <taxon>Neopterygii</taxon>
        <taxon>Teleostei</taxon>
        <taxon>Neoteleostei</taxon>
        <taxon>Acanthomorphata</taxon>
        <taxon>Eupercaria</taxon>
        <taxon>Spariformes</taxon>
        <taxon>Sparidae</taxon>
        <taxon>Sparus</taxon>
    </lineage>
</organism>
<gene>
    <name evidence="14" type="primary">LOC115584338</name>
</gene>
<dbReference type="RefSeq" id="XP_030277542.1">
    <property type="nucleotide sequence ID" value="XM_030421682.1"/>
</dbReference>
<dbReference type="PRINTS" id="PR00258">
    <property type="entry name" value="SPERACTRCPTR"/>
</dbReference>
<feature type="transmembrane region" description="Helical" evidence="11">
    <location>
        <begin position="1086"/>
        <end position="1111"/>
    </location>
</feature>
<name>A0A671UEN5_SPAAU</name>
<feature type="region of interest" description="Disordered" evidence="10">
    <location>
        <begin position="1206"/>
        <end position="1226"/>
    </location>
</feature>
<dbReference type="Gene3D" id="3.10.250.10">
    <property type="entry name" value="SRCR-like domain"/>
    <property type="match status" value="8"/>
</dbReference>
<dbReference type="PANTHER" id="PTHR19331:SF465">
    <property type="entry name" value="EGG PEPTIDE SPERACT RECEPTOR"/>
    <property type="match status" value="1"/>
</dbReference>
<dbReference type="AlphaFoldDB" id="A0A671UEN5"/>
<feature type="disulfide bond" evidence="9">
    <location>
        <begin position="613"/>
        <end position="677"/>
    </location>
</feature>
<dbReference type="GO" id="GO:0016020">
    <property type="term" value="C:membrane"/>
    <property type="evidence" value="ECO:0007669"/>
    <property type="project" value="UniProtKB-SubCell"/>
</dbReference>
<reference evidence="14" key="2">
    <citation type="submission" date="2025-08" db="UniProtKB">
        <authorList>
            <consortium name="Ensembl"/>
        </authorList>
    </citation>
    <scope>IDENTIFICATION</scope>
</reference>
<evidence type="ECO:0000256" key="5">
    <source>
        <dbReference type="ARBA" id="ARBA00022989"/>
    </source>
</evidence>
<dbReference type="Ensembl" id="ENSSAUT00010013186.1">
    <property type="protein sequence ID" value="ENSSAUP00010012410.1"/>
    <property type="gene ID" value="ENSSAUG00010005918.1"/>
</dbReference>
<evidence type="ECO:0000256" key="11">
    <source>
        <dbReference type="SAM" id="Phobius"/>
    </source>
</evidence>
<dbReference type="OMA" id="NIWACEK"/>
<feature type="chain" id="PRO_5025513544" evidence="12">
    <location>
        <begin position="16"/>
        <end position="1272"/>
    </location>
</feature>
<evidence type="ECO:0000256" key="3">
    <source>
        <dbReference type="ARBA" id="ARBA00022729"/>
    </source>
</evidence>
<keyword evidence="8" id="KW-0325">Glycoprotein</keyword>
<accession>A0A671UEN5</accession>
<feature type="domain" description="SRCR" evidence="13">
    <location>
        <begin position="589"/>
        <end position="685"/>
    </location>
</feature>
<feature type="region of interest" description="Disordered" evidence="10">
    <location>
        <begin position="1241"/>
        <end position="1272"/>
    </location>
</feature>
<dbReference type="PANTHER" id="PTHR19331">
    <property type="entry name" value="SCAVENGER RECEPTOR DOMAIN-CONTAINING"/>
    <property type="match status" value="1"/>
</dbReference>
<feature type="domain" description="SRCR" evidence="13">
    <location>
        <begin position="393"/>
        <end position="500"/>
    </location>
</feature>
<evidence type="ECO:0000256" key="1">
    <source>
        <dbReference type="ARBA" id="ARBA00004167"/>
    </source>
</evidence>
<dbReference type="InterPro" id="IPR001190">
    <property type="entry name" value="SRCR"/>
</dbReference>
<reference evidence="14" key="1">
    <citation type="submission" date="2021-04" db="EMBL/GenBank/DDBJ databases">
        <authorList>
            <consortium name="Wellcome Sanger Institute Data Sharing"/>
        </authorList>
    </citation>
    <scope>NUCLEOTIDE SEQUENCE [LARGE SCALE GENOMIC DNA]</scope>
</reference>
<evidence type="ECO:0000256" key="6">
    <source>
        <dbReference type="ARBA" id="ARBA00023136"/>
    </source>
</evidence>
<keyword evidence="5 11" id="KW-1133">Transmembrane helix</keyword>
<keyword evidence="7 9" id="KW-1015">Disulfide bond</keyword>
<feature type="disulfide bond" evidence="9">
    <location>
        <begin position="360"/>
        <end position="370"/>
    </location>
</feature>
<dbReference type="GeneTree" id="ENSGT00950000183145"/>
<dbReference type="SUPFAM" id="SSF56487">
    <property type="entry name" value="SRCR-like"/>
    <property type="match status" value="8"/>
</dbReference>
<feature type="domain" description="SRCR" evidence="13">
    <location>
        <begin position="289"/>
        <end position="388"/>
    </location>
</feature>
<dbReference type="SMART" id="SM00202">
    <property type="entry name" value="SR"/>
    <property type="match status" value="4"/>
</dbReference>
<feature type="domain" description="SRCR" evidence="13">
    <location>
        <begin position="795"/>
        <end position="894"/>
    </location>
</feature>
<dbReference type="Pfam" id="PF00530">
    <property type="entry name" value="SRCR"/>
    <property type="match status" value="7"/>
</dbReference>
<dbReference type="OrthoDB" id="8934573at2759"/>
<proteinExistence type="predicted"/>
<evidence type="ECO:0000256" key="9">
    <source>
        <dbReference type="PROSITE-ProRule" id="PRU00196"/>
    </source>
</evidence>
<feature type="domain" description="SRCR" evidence="13">
    <location>
        <begin position="904"/>
        <end position="977"/>
    </location>
</feature>
<evidence type="ECO:0000259" key="13">
    <source>
        <dbReference type="PROSITE" id="PS50287"/>
    </source>
</evidence>
<feature type="disulfide bond" evidence="9">
    <location>
        <begin position="559"/>
        <end position="569"/>
    </location>
</feature>
<dbReference type="InterPro" id="IPR036772">
    <property type="entry name" value="SRCR-like_dom_sf"/>
</dbReference>
<feature type="compositionally biased region" description="Acidic residues" evidence="10">
    <location>
        <begin position="1216"/>
        <end position="1226"/>
    </location>
</feature>
<comment type="caution">
    <text evidence="9">Lacks conserved residue(s) required for the propagation of feature annotation.</text>
</comment>
<sequence>MMWFFLLLYIARTEPVDLNGTNRLVLRGGSNPCEGQLEIHHDKIWGYVGHSNWGESTEKVVCRSTQCGEPLSAVDVIRLKDKDVWLDEIKCEGKTEGQLWECDHPGFGATTYRPDQTKWMKCSDNITISLEGYKCAGTVKYTDGYFCGDTWDEDEANVLCKSLGCGTFKEIPKEYWEVPEEFEGSKKMVVNCSGIEGLDNLWQCAPQPNQKCSIPAFVICTDHKRLQIKWKQSNVCQGKLQIEENSNWRDYKPEKITADAWCNQMYCDKGISYTAESGKLKCSENVSVSLLSKGSTSKCYGEVHIKKNNAYYPVCGTVWSEKDAEVVCKELQCGKVISIKTPRGDNYPNNNGWIMDNVDCSGSESSLWYCKAKRNNIKCSSKAFVVCADSIAVRLEDGPGKCAGRVEINYEGQWQRATHQGWTLSNSAAVCHSLRCGKHRSASTEIFSQGSVKFLDKDVKCDSDNSDISECIKGNAALSNKPVMITCEGHKMVFLEEQCSGQVGIDNGTGIFWLSGYNKTWNKESADAVCRQMHCGVSSSHGYISKNKGKEVWIESYKCSSNAKSLFECDKEAHNQNDTIATVNCSGNIKVNLTKACWGNVNVCMGEICGGVCNDTWTRDKSKMLCQNLQCGIPQALDGLNPRNDYKVIVKSLHTAKEIRNLNQSNIVKYEIEDSTCKPAYVVCSGSVEARLITTRSKCSGNVELKYEGQWLPVCKSALNDSQTQNIFCEQCGQPMTLLDFGPKKAEARAIHQIKCQANKPLEECEITASNEKCTLGGLQCSNWRNMEVKFNASCSGYVYVYSQGNKSAVSFEGWNRTEGETLCRDLKCGNFISGHGENTRVPFWDKTFSCGSQKPKNIWDCEKALSSSKQPQQQQLYIKCEGEPKVRLSGNCSGEVTIDNINVCQSNDKERNKQYSDLVCKERGCSHAISSGSKNTLNGDMQEYQHVRCEDYHGKLGQCNRFKGKCNGGLLTVNCVKSIKFHIDPICGGLILVEHQNKLEKVCLEEFPDHLKNKLCDKCGGYVGASRQTQLNKEKLKLALNCSEDYKSIQHCVKQSKGDCIPAEIYCANHVPSTPPPPPPPPIQVVPIILGVGLTLIVVILIVVFVRVCIVRRAKRPMYAASRTFEREEVEFESGDYEDVKGKSNEMEALSQGMFRPNSDIIMESDGRSNTSLPYDDIDEAVEAQTSPAATAAASGDKFFREGALDQSSDGVTYEVDDPQENYDDIEAGPEISQIKAEVHNSPQTTPESVAVAPSGLVRGDEDYLVPGQDG</sequence>
<dbReference type="PROSITE" id="PS50287">
    <property type="entry name" value="SRCR_2"/>
    <property type="match status" value="9"/>
</dbReference>
<feature type="signal peptide" evidence="12">
    <location>
        <begin position="1"/>
        <end position="15"/>
    </location>
</feature>